<dbReference type="InterPro" id="IPR036597">
    <property type="entry name" value="Fido-like_dom_sf"/>
</dbReference>
<dbReference type="SUPFAM" id="SSF140931">
    <property type="entry name" value="Fic-like"/>
    <property type="match status" value="1"/>
</dbReference>
<dbReference type="PANTHER" id="PTHR13504:SF39">
    <property type="entry name" value="CELL FILAMENTATION PROTEIN"/>
    <property type="match status" value="1"/>
</dbReference>
<dbReference type="EMBL" id="JACDTZ010000001">
    <property type="protein sequence ID" value="MBA5243531.1"/>
    <property type="molecule type" value="Genomic_DNA"/>
</dbReference>
<evidence type="ECO:0000259" key="3">
    <source>
        <dbReference type="PROSITE" id="PS51459"/>
    </source>
</evidence>
<protein>
    <submittedName>
        <fullName evidence="4">Fic family protein</fullName>
    </submittedName>
</protein>
<evidence type="ECO:0000313" key="5">
    <source>
        <dbReference type="Proteomes" id="UP000523682"/>
    </source>
</evidence>
<name>A0A7W2I2Z7_9CORY</name>
<dbReference type="PANTHER" id="PTHR13504">
    <property type="entry name" value="FIDO DOMAIN-CONTAINING PROTEIN DDB_G0283145"/>
    <property type="match status" value="1"/>
</dbReference>
<dbReference type="InterPro" id="IPR040198">
    <property type="entry name" value="Fido_containing"/>
</dbReference>
<feature type="binding site" evidence="2">
    <location>
        <begin position="145"/>
        <end position="152"/>
    </location>
    <ligand>
        <name>ATP</name>
        <dbReference type="ChEBI" id="CHEBI:30616"/>
    </ligand>
</feature>
<evidence type="ECO:0000313" key="4">
    <source>
        <dbReference type="EMBL" id="MBA5243531.1"/>
    </source>
</evidence>
<feature type="active site" evidence="1">
    <location>
        <position position="141"/>
    </location>
</feature>
<feature type="domain" description="Fido" evidence="3">
    <location>
        <begin position="67"/>
        <end position="202"/>
    </location>
</feature>
<comment type="caution">
    <text evidence="4">The sequence shown here is derived from an EMBL/GenBank/DDBJ whole genome shotgun (WGS) entry which is preliminary data.</text>
</comment>
<dbReference type="AlphaFoldDB" id="A0A7W2I2Z7"/>
<dbReference type="Gene3D" id="1.10.3290.10">
    <property type="entry name" value="Fido-like domain"/>
    <property type="match status" value="1"/>
</dbReference>
<dbReference type="RefSeq" id="WP_181888270.1">
    <property type="nucleotide sequence ID" value="NZ_JACDTZ010000001.1"/>
</dbReference>
<keyword evidence="5" id="KW-1185">Reference proteome</keyword>
<keyword evidence="2" id="KW-0067">ATP-binding</keyword>
<dbReference type="Pfam" id="PF02661">
    <property type="entry name" value="Fic"/>
    <property type="match status" value="1"/>
</dbReference>
<dbReference type="PROSITE" id="PS51459">
    <property type="entry name" value="FIDO"/>
    <property type="match status" value="1"/>
</dbReference>
<accession>A0A7W2I2Z7</accession>
<gene>
    <name evidence="4" type="ORF">H0193_01620</name>
</gene>
<proteinExistence type="predicted"/>
<dbReference type="Proteomes" id="UP000523682">
    <property type="component" value="Unassembled WGS sequence"/>
</dbReference>
<dbReference type="GO" id="GO:0005524">
    <property type="term" value="F:ATP binding"/>
    <property type="evidence" value="ECO:0007669"/>
    <property type="project" value="UniProtKB-KW"/>
</dbReference>
<dbReference type="InterPro" id="IPR003812">
    <property type="entry name" value="Fido"/>
</dbReference>
<reference evidence="4 5" key="1">
    <citation type="submission" date="2020-07" db="EMBL/GenBank/DDBJ databases">
        <title>Draft genome and description of Corynebacterium haemomassiliense strain Marseile-Q3615 sp. nov.</title>
        <authorList>
            <person name="Boxberger M."/>
            <person name="La Scola B."/>
        </authorList>
    </citation>
    <scope>NUCLEOTIDE SEQUENCE [LARGE SCALE GENOMIC DNA]</scope>
    <source>
        <strain evidence="4 5">Marseille-Q3615</strain>
    </source>
</reference>
<evidence type="ECO:0000256" key="2">
    <source>
        <dbReference type="PIRSR" id="PIRSR640198-2"/>
    </source>
</evidence>
<organism evidence="4 5">
    <name type="scientific">Corynebacterium haemomassiliense</name>
    <dbReference type="NCBI Taxonomy" id="2754726"/>
    <lineage>
        <taxon>Bacteria</taxon>
        <taxon>Bacillati</taxon>
        <taxon>Actinomycetota</taxon>
        <taxon>Actinomycetes</taxon>
        <taxon>Mycobacteriales</taxon>
        <taxon>Corynebacteriaceae</taxon>
        <taxon>Corynebacterium</taxon>
    </lineage>
</organism>
<sequence>MGLSPGYGETPLEGDRIDALEPLVLDRYGRIPSKAEIYDLETELLLIARTRLLESVDAARLSLDDILTTSFLVHLHEQLFGGIWTWAGALRRTGLNIGVDPHLISTELHTAFGNLGYQASERLLTARQLGVAAHAELVRIHPFSDGNGRVTRLMADLVFAAAQRLPHAQEYDWDLDKSEYIRLLRAYDLNRDPVPLSEFISVRTLGE</sequence>
<keyword evidence="2" id="KW-0547">Nucleotide-binding</keyword>
<evidence type="ECO:0000256" key="1">
    <source>
        <dbReference type="PIRSR" id="PIRSR640198-1"/>
    </source>
</evidence>